<comment type="function">
    <text evidence="4">Binds to 23S rRNA. Forms part of two intersubunit bridges in the 70S ribosome.</text>
</comment>
<evidence type="ECO:0000256" key="3">
    <source>
        <dbReference type="ARBA" id="ARBA00023274"/>
    </source>
</evidence>
<protein>
    <recommendedName>
        <fullName evidence="4">Large ribosomal subunit protein uL14</fullName>
    </recommendedName>
</protein>
<dbReference type="AlphaFoldDB" id="A0A1L2JJY9"/>
<keyword evidence="3 4" id="KW-0687">Ribonucleoprotein</keyword>
<organism evidence="6">
    <name type="scientific">uncultured korarchaeote</name>
    <dbReference type="NCBI Taxonomy" id="161241"/>
    <lineage>
        <taxon>Archaea</taxon>
        <taxon>Thermoproteota</taxon>
        <taxon>environmental samples</taxon>
    </lineage>
</organism>
<dbReference type="Pfam" id="PF00238">
    <property type="entry name" value="Ribosomal_L14"/>
    <property type="match status" value="1"/>
</dbReference>
<evidence type="ECO:0000256" key="1">
    <source>
        <dbReference type="ARBA" id="ARBA00010745"/>
    </source>
</evidence>
<comment type="subunit">
    <text evidence="4">Part of the 50S ribosomal subunit. Forms a cluster with proteins L3 and L24e, part of which may contact the 16S rRNA in 2 intersubunit bridges.</text>
</comment>
<dbReference type="InterPro" id="IPR036853">
    <property type="entry name" value="Ribosomal_uL14_sf"/>
</dbReference>
<dbReference type="CDD" id="cd00337">
    <property type="entry name" value="Ribosomal_uL14"/>
    <property type="match status" value="1"/>
</dbReference>
<dbReference type="InterPro" id="IPR000218">
    <property type="entry name" value="Ribosomal_uL14"/>
</dbReference>
<comment type="similarity">
    <text evidence="1 4 5">Belongs to the universal ribosomal protein uL14 family.</text>
</comment>
<dbReference type="PANTHER" id="PTHR11761">
    <property type="entry name" value="50S/60S RIBOSOMAL PROTEIN L14/L23"/>
    <property type="match status" value="1"/>
</dbReference>
<gene>
    <name evidence="4" type="primary">rpl14</name>
</gene>
<accession>A0A1L2JJY9</accession>
<dbReference type="EMBL" id="KX764931">
    <property type="protein sequence ID" value="AOZ56018.1"/>
    <property type="molecule type" value="Genomic_DNA"/>
</dbReference>
<evidence type="ECO:0000256" key="2">
    <source>
        <dbReference type="ARBA" id="ARBA00022980"/>
    </source>
</evidence>
<dbReference type="GO" id="GO:0006412">
    <property type="term" value="P:translation"/>
    <property type="evidence" value="ECO:0007669"/>
    <property type="project" value="UniProtKB-UniRule"/>
</dbReference>
<evidence type="ECO:0000313" key="6">
    <source>
        <dbReference type="EMBL" id="AOZ56018.1"/>
    </source>
</evidence>
<keyword evidence="2 4" id="KW-0689">Ribosomal protein</keyword>
<dbReference type="GO" id="GO:0070180">
    <property type="term" value="F:large ribosomal subunit rRNA binding"/>
    <property type="evidence" value="ECO:0007669"/>
    <property type="project" value="TreeGrafter"/>
</dbReference>
<keyword evidence="4" id="KW-0699">rRNA-binding</keyword>
<name>A0A1L2JJY9_9CREN</name>
<dbReference type="HAMAP" id="MF_01367">
    <property type="entry name" value="Ribosomal_uL14"/>
    <property type="match status" value="1"/>
</dbReference>
<dbReference type="NCBIfam" id="NF006344">
    <property type="entry name" value="PRK08571.1"/>
    <property type="match status" value="1"/>
</dbReference>
<dbReference type="FunFam" id="2.40.150.20:FF:000007">
    <property type="entry name" value="50S ribosomal protein L14"/>
    <property type="match status" value="1"/>
</dbReference>
<dbReference type="GO" id="GO:0003735">
    <property type="term" value="F:structural constituent of ribosome"/>
    <property type="evidence" value="ECO:0007669"/>
    <property type="project" value="InterPro"/>
</dbReference>
<dbReference type="PANTHER" id="PTHR11761:SF8">
    <property type="entry name" value="LARGE RIBOSOMAL SUBUNIT PROTEIN UL14"/>
    <property type="match status" value="1"/>
</dbReference>
<proteinExistence type="inferred from homology"/>
<keyword evidence="4" id="KW-0694">RNA-binding</keyword>
<dbReference type="SMART" id="SM01374">
    <property type="entry name" value="Ribosomal_L14"/>
    <property type="match status" value="1"/>
</dbReference>
<reference evidence="6" key="1">
    <citation type="journal article" date="2017" name="Nature">
        <title>Metagenomic exploration of ASGARD archaea illuminates the origin of cellular complexity in eukaryotes.</title>
        <authorList>
            <person name="Zaremba-Niedzwiedzka K."/>
            <person name="Caceres E.F."/>
            <person name="Saw J.H.W."/>
            <person name="Backstrom D."/>
            <person name="Juzokaite L."/>
            <person name="Vancaester E."/>
            <person name="Seitz K.W."/>
            <person name="Anantharaman K."/>
            <person name="Starnawski P."/>
            <person name="Kjeldsen K.U."/>
            <person name="Stott M.B."/>
            <person name="Nunoura T."/>
            <person name="Banfield J.F."/>
            <person name="Schramm A."/>
            <person name="Baker B.J."/>
            <person name="Spang A."/>
            <person name="Ettema T.J.G."/>
        </authorList>
    </citation>
    <scope>NUCLEOTIDE SEQUENCE</scope>
    <source>
        <strain evidence="6">TIV_3</strain>
    </source>
</reference>
<dbReference type="GO" id="GO:0022625">
    <property type="term" value="C:cytosolic large ribosomal subunit"/>
    <property type="evidence" value="ECO:0007669"/>
    <property type="project" value="TreeGrafter"/>
</dbReference>
<evidence type="ECO:0000256" key="4">
    <source>
        <dbReference type="HAMAP-Rule" id="MF_01367"/>
    </source>
</evidence>
<dbReference type="SUPFAM" id="SSF50193">
    <property type="entry name" value="Ribosomal protein L14"/>
    <property type="match status" value="1"/>
</dbReference>
<evidence type="ECO:0000256" key="5">
    <source>
        <dbReference type="RuleBase" id="RU003949"/>
    </source>
</evidence>
<sequence>MSRSVRKKGALKIRLKTARGLPIGAYVKCADNSGAKLLQIIGVTGYKGTKNRLASAAVGDLVVVTVKEGTPELEHTVQKAVIIRQKMPFKRKTGETIVFEDNAAILVHADLKPRGTEVKGPVAREAVERFPSIAGVCSMVV</sequence>
<dbReference type="Gene3D" id="2.40.150.20">
    <property type="entry name" value="Ribosomal protein L14"/>
    <property type="match status" value="1"/>
</dbReference>